<dbReference type="AlphaFoldDB" id="A0A0L7MAI1"/>
<sequence>RLSINDYYYGPTFMLLSKRIRINKIQNDTSKVHVVTYMERDRQLHENAQDMNKMRTMYLDFESSDIFLPEKKGKRI</sequence>
<reference evidence="2" key="2">
    <citation type="submission" date="2006-09" db="EMBL/GenBank/DDBJ databases">
        <title>The genome sequence of Plasmodium falciparum Dd2.</title>
        <authorList>
            <consortium name="The Broad Institute Genome Sequencing Platform"/>
            <person name="Birren B."/>
            <person name="Lander E."/>
            <person name="Galagan J."/>
            <person name="Nusbaum C."/>
            <person name="Devon K."/>
            <person name="Henn M."/>
            <person name="Jaffe D."/>
            <person name="Butler J."/>
            <person name="Alvarez P."/>
            <person name="Gnerre S."/>
            <person name="Grabherr M."/>
            <person name="Kleber M."/>
            <person name="Mauceli E."/>
            <person name="Brockman W."/>
            <person name="MacCallum I.A."/>
            <person name="Rounsley S."/>
            <person name="Young S."/>
            <person name="LaButti K."/>
            <person name="Pushparaj V."/>
            <person name="DeCaprio D."/>
            <person name="Crawford M."/>
            <person name="Koehrsen M."/>
            <person name="Engels R."/>
            <person name="Montgomery P."/>
            <person name="Pearson M."/>
            <person name="Howarth C."/>
            <person name="Larson L."/>
            <person name="Luoma S."/>
            <person name="White J."/>
            <person name="Kodira C."/>
            <person name="Zeng Q."/>
            <person name="O'Leary S."/>
            <person name="Yandava C."/>
            <person name="Alvarado L."/>
            <person name="Wirth D."/>
            <person name="Volkman S."/>
            <person name="Hartl D."/>
        </authorList>
    </citation>
    <scope>NUCLEOTIDE SEQUENCE [LARGE SCALE GENOMIC DNA]</scope>
</reference>
<name>A0A0L7MAI1_PLAF4</name>
<protein>
    <submittedName>
        <fullName evidence="1">Uncharacterized protein</fullName>
    </submittedName>
</protein>
<evidence type="ECO:0000313" key="2">
    <source>
        <dbReference type="Proteomes" id="UP000054282"/>
    </source>
</evidence>
<dbReference type="EMBL" id="GG703349">
    <property type="protein sequence ID" value="KOB89803.1"/>
    <property type="molecule type" value="Genomic_DNA"/>
</dbReference>
<feature type="non-terminal residue" evidence="1">
    <location>
        <position position="1"/>
    </location>
</feature>
<dbReference type="Proteomes" id="UP000054282">
    <property type="component" value="Unassembled WGS sequence"/>
</dbReference>
<accession>A0A0L7MAI1</accession>
<gene>
    <name evidence="1" type="ORF">PFDG_05357</name>
</gene>
<proteinExistence type="predicted"/>
<reference evidence="2" key="1">
    <citation type="submission" date="2006-09" db="EMBL/GenBank/DDBJ databases">
        <title>Annotation of Plasmodium falciparum Dd2.</title>
        <authorList>
            <consortium name="The Broad Institute Genome Sequencing Platform"/>
            <person name="Volkman S.K."/>
            <person name="Neafsey D.E."/>
            <person name="Dash A.P."/>
            <person name="Chitnis C.E."/>
            <person name="Hartl D.L."/>
            <person name="Young S.K."/>
            <person name="Zeng Q."/>
            <person name="Koehrsen M."/>
            <person name="Alvarado L."/>
            <person name="Berlin A."/>
            <person name="Borenstein D."/>
            <person name="Chapman S.B."/>
            <person name="Chen Z."/>
            <person name="Engels R."/>
            <person name="Freedman E."/>
            <person name="Gellesch M."/>
            <person name="Goldberg J."/>
            <person name="Griggs A."/>
            <person name="Gujja S."/>
            <person name="Heilman E.R."/>
            <person name="Heiman D.I."/>
            <person name="Howarth C."/>
            <person name="Jen D."/>
            <person name="Larson L."/>
            <person name="Mehta T."/>
            <person name="Neiman D."/>
            <person name="Park D."/>
            <person name="Pearson M."/>
            <person name="Roberts A."/>
            <person name="Saif S."/>
            <person name="Shea T."/>
            <person name="Shenoy N."/>
            <person name="Sisk P."/>
            <person name="Stolte C."/>
            <person name="Sykes S."/>
            <person name="Walk T."/>
            <person name="White J."/>
            <person name="Yandava C."/>
            <person name="Haas B."/>
            <person name="Henn M.R."/>
            <person name="Nusbaum C."/>
            <person name="Birren B."/>
        </authorList>
    </citation>
    <scope>NUCLEOTIDE SEQUENCE [LARGE SCALE GENOMIC DNA]</scope>
</reference>
<evidence type="ECO:0000313" key="1">
    <source>
        <dbReference type="EMBL" id="KOB89803.1"/>
    </source>
</evidence>
<dbReference type="KEGG" id="pfd:PFDG_05357"/>
<organism evidence="1 2">
    <name type="scientific">Plasmodium falciparum (isolate Dd2)</name>
    <dbReference type="NCBI Taxonomy" id="57267"/>
    <lineage>
        <taxon>Eukaryota</taxon>
        <taxon>Sar</taxon>
        <taxon>Alveolata</taxon>
        <taxon>Apicomplexa</taxon>
        <taxon>Aconoidasida</taxon>
        <taxon>Haemosporida</taxon>
        <taxon>Plasmodiidae</taxon>
        <taxon>Plasmodium</taxon>
        <taxon>Plasmodium (Laverania)</taxon>
    </lineage>
</organism>